<accession>A0A5N5RMA1</accession>
<dbReference type="SUPFAM" id="SSF51306">
    <property type="entry name" value="LexA/Signal peptidase"/>
    <property type="match status" value="1"/>
</dbReference>
<dbReference type="PROSITE" id="PS00761">
    <property type="entry name" value="SPASE_I_3"/>
    <property type="match status" value="1"/>
</dbReference>
<dbReference type="AlphaFoldDB" id="A0A5N5RMA1"/>
<comment type="subcellular location">
    <subcellularLocation>
        <location evidence="2">Cell membrane</location>
        <topology evidence="2">Single-pass type II membrane protein</topology>
    </subcellularLocation>
    <subcellularLocation>
        <location evidence="7">Membrane</location>
        <topology evidence="7">Single-pass type II membrane protein</topology>
    </subcellularLocation>
</comment>
<dbReference type="Proteomes" id="UP000326336">
    <property type="component" value="Unassembled WGS sequence"/>
</dbReference>
<name>A0A5N5RMA1_9BIFI</name>
<feature type="active site" evidence="6">
    <location>
        <position position="107"/>
    </location>
</feature>
<dbReference type="GO" id="GO:0004252">
    <property type="term" value="F:serine-type endopeptidase activity"/>
    <property type="evidence" value="ECO:0007669"/>
    <property type="project" value="InterPro"/>
</dbReference>
<dbReference type="InterPro" id="IPR019758">
    <property type="entry name" value="Pept_S26A_signal_pept_1_CS"/>
</dbReference>
<dbReference type="Gene3D" id="2.10.109.10">
    <property type="entry name" value="Umud Fragment, subunit A"/>
    <property type="match status" value="1"/>
</dbReference>
<keyword evidence="5 7" id="KW-0378">Hydrolase</keyword>
<comment type="similarity">
    <text evidence="3 7">Belongs to the peptidase S26 family.</text>
</comment>
<keyword evidence="7" id="KW-0812">Transmembrane</keyword>
<comment type="catalytic activity">
    <reaction evidence="1 7">
        <text>Cleavage of hydrophobic, N-terminal signal or leader sequences from secreted and periplasmic proteins.</text>
        <dbReference type="EC" id="3.4.21.89"/>
    </reaction>
</comment>
<dbReference type="PRINTS" id="PR00727">
    <property type="entry name" value="LEADERPTASE"/>
</dbReference>
<dbReference type="NCBIfam" id="TIGR02227">
    <property type="entry name" value="sigpep_I_bact"/>
    <property type="match status" value="1"/>
</dbReference>
<feature type="compositionally biased region" description="Low complexity" evidence="8">
    <location>
        <begin position="40"/>
        <end position="57"/>
    </location>
</feature>
<dbReference type="PANTHER" id="PTHR43390:SF1">
    <property type="entry name" value="CHLOROPLAST PROCESSING PEPTIDASE"/>
    <property type="match status" value="1"/>
</dbReference>
<evidence type="ECO:0000256" key="1">
    <source>
        <dbReference type="ARBA" id="ARBA00000677"/>
    </source>
</evidence>
<dbReference type="InterPro" id="IPR036286">
    <property type="entry name" value="LexA/Signal_pep-like_sf"/>
</dbReference>
<keyword evidence="7" id="KW-0645">Protease</keyword>
<gene>
    <name evidence="10" type="primary">lepB</name>
    <name evidence="10" type="ORF">EHS19_02835</name>
</gene>
<evidence type="ECO:0000256" key="8">
    <source>
        <dbReference type="SAM" id="MobiDB-lite"/>
    </source>
</evidence>
<feature type="region of interest" description="Disordered" evidence="8">
    <location>
        <begin position="40"/>
        <end position="70"/>
    </location>
</feature>
<keyword evidence="7" id="KW-1133">Transmembrane helix</keyword>
<evidence type="ECO:0000256" key="4">
    <source>
        <dbReference type="ARBA" id="ARBA00013208"/>
    </source>
</evidence>
<evidence type="ECO:0000256" key="6">
    <source>
        <dbReference type="PIRSR" id="PIRSR600223-1"/>
    </source>
</evidence>
<dbReference type="EC" id="3.4.21.89" evidence="4 7"/>
<proteinExistence type="inferred from homology"/>
<evidence type="ECO:0000313" key="10">
    <source>
        <dbReference type="EMBL" id="KAB5608070.1"/>
    </source>
</evidence>
<dbReference type="RefSeq" id="WP_151916286.1">
    <property type="nucleotide sequence ID" value="NZ_RQSP01000005.1"/>
</dbReference>
<dbReference type="GO" id="GO:0006465">
    <property type="term" value="P:signal peptide processing"/>
    <property type="evidence" value="ECO:0007669"/>
    <property type="project" value="InterPro"/>
</dbReference>
<dbReference type="GO" id="GO:0005886">
    <property type="term" value="C:plasma membrane"/>
    <property type="evidence" value="ECO:0007669"/>
    <property type="project" value="UniProtKB-SubCell"/>
</dbReference>
<evidence type="ECO:0000256" key="7">
    <source>
        <dbReference type="RuleBase" id="RU362042"/>
    </source>
</evidence>
<dbReference type="EMBL" id="RQSP01000005">
    <property type="protein sequence ID" value="KAB5608070.1"/>
    <property type="molecule type" value="Genomic_DNA"/>
</dbReference>
<keyword evidence="11" id="KW-1185">Reference proteome</keyword>
<dbReference type="CDD" id="cd06530">
    <property type="entry name" value="S26_SPase_I"/>
    <property type="match status" value="1"/>
</dbReference>
<evidence type="ECO:0000256" key="2">
    <source>
        <dbReference type="ARBA" id="ARBA00004401"/>
    </source>
</evidence>
<dbReference type="Pfam" id="PF10502">
    <property type="entry name" value="Peptidase_S26"/>
    <property type="match status" value="1"/>
</dbReference>
<dbReference type="InterPro" id="IPR000223">
    <property type="entry name" value="Pept_S26A_signal_pept_1"/>
</dbReference>
<evidence type="ECO:0000313" key="11">
    <source>
        <dbReference type="Proteomes" id="UP000326336"/>
    </source>
</evidence>
<sequence length="275" mass="29206">MQSDDDWHTVRVADHAIDPAPMLGSGDAAEAASVAAGSVSAGSASGASGAPDASGTARSRRRRRGRHGRRRDASGARDLLIWCGVPVLIVLLLRVFLVGFYSIPSGSMRDTIEPGDRVVTSKLSPSVFPLKRGDVVVFKDPANWLSSEQGTSGTEYLIKRLIGLPGDVVECDGAGQPVKVNGVAIDESAYLRPGVDPSAFPFRVEVTAGRIFVLGDNRASSADSRWHQDDGEHGLVPISDVVGVGMLRYWPLNRIGILDGHHEVFDQVPDGTSSN</sequence>
<dbReference type="OrthoDB" id="9815782at2"/>
<keyword evidence="7" id="KW-0472">Membrane</keyword>
<dbReference type="GO" id="GO:0009003">
    <property type="term" value="F:signal peptidase activity"/>
    <property type="evidence" value="ECO:0007669"/>
    <property type="project" value="UniProtKB-EC"/>
</dbReference>
<feature type="compositionally biased region" description="Basic residues" evidence="8">
    <location>
        <begin position="58"/>
        <end position="70"/>
    </location>
</feature>
<organism evidence="10 11">
    <name type="scientific">Bifidobacterium jacchi</name>
    <dbReference type="NCBI Taxonomy" id="2490545"/>
    <lineage>
        <taxon>Bacteria</taxon>
        <taxon>Bacillati</taxon>
        <taxon>Actinomycetota</taxon>
        <taxon>Actinomycetes</taxon>
        <taxon>Bifidobacteriales</taxon>
        <taxon>Bifidobacteriaceae</taxon>
        <taxon>Bifidobacterium</taxon>
    </lineage>
</organism>
<feature type="transmembrane region" description="Helical" evidence="7">
    <location>
        <begin position="79"/>
        <end position="103"/>
    </location>
</feature>
<evidence type="ECO:0000256" key="3">
    <source>
        <dbReference type="ARBA" id="ARBA00009370"/>
    </source>
</evidence>
<comment type="caution">
    <text evidence="10">The sequence shown here is derived from an EMBL/GenBank/DDBJ whole genome shotgun (WGS) entry which is preliminary data.</text>
</comment>
<feature type="active site" evidence="6">
    <location>
        <position position="159"/>
    </location>
</feature>
<dbReference type="PANTHER" id="PTHR43390">
    <property type="entry name" value="SIGNAL PEPTIDASE I"/>
    <property type="match status" value="1"/>
</dbReference>
<feature type="domain" description="Peptidase S26" evidence="9">
    <location>
        <begin position="79"/>
        <end position="250"/>
    </location>
</feature>
<evidence type="ECO:0000256" key="5">
    <source>
        <dbReference type="ARBA" id="ARBA00022801"/>
    </source>
</evidence>
<protein>
    <recommendedName>
        <fullName evidence="4 7">Signal peptidase I</fullName>
        <ecNumber evidence="4 7">3.4.21.89</ecNumber>
    </recommendedName>
</protein>
<dbReference type="InterPro" id="IPR019533">
    <property type="entry name" value="Peptidase_S26"/>
</dbReference>
<evidence type="ECO:0000259" key="9">
    <source>
        <dbReference type="Pfam" id="PF10502"/>
    </source>
</evidence>
<reference evidence="10 11" key="1">
    <citation type="journal article" date="2019" name="Int. J. Syst. Evol. Microbiol.">
        <title>Bifidobacterium jacchi sp. nov., isolated from the faeces of a baby common marmoset (Callithrix jacchus).</title>
        <authorList>
            <person name="Modesto M."/>
            <person name="Watanabe K."/>
            <person name="Arita M."/>
            <person name="Satti M."/>
            <person name="Oki K."/>
            <person name="Sciavilla P."/>
            <person name="Patavino C."/>
            <person name="Camma C."/>
            <person name="Michelini S."/>
            <person name="Sgorbati B."/>
            <person name="Mattarelli P."/>
        </authorList>
    </citation>
    <scope>NUCLEOTIDE SEQUENCE [LARGE SCALE GENOMIC DNA]</scope>
    <source>
        <strain evidence="10 11">MRM 9.3</strain>
    </source>
</reference>